<dbReference type="Proteomes" id="UP000579153">
    <property type="component" value="Unassembled WGS sequence"/>
</dbReference>
<feature type="signal peptide" evidence="1">
    <location>
        <begin position="1"/>
        <end position="25"/>
    </location>
</feature>
<protein>
    <recommendedName>
        <fullName evidence="4">Secreted protein</fullName>
    </recommendedName>
</protein>
<keyword evidence="3" id="KW-1185">Reference proteome</keyword>
<dbReference type="RefSeq" id="WP_185071450.1">
    <property type="nucleotide sequence ID" value="NZ_JACHMB010000001.1"/>
</dbReference>
<organism evidence="2 3">
    <name type="scientific">Nonomuraea jabiensis</name>
    <dbReference type="NCBI Taxonomy" id="882448"/>
    <lineage>
        <taxon>Bacteria</taxon>
        <taxon>Bacillati</taxon>
        <taxon>Actinomycetota</taxon>
        <taxon>Actinomycetes</taxon>
        <taxon>Streptosporangiales</taxon>
        <taxon>Streptosporangiaceae</taxon>
        <taxon>Nonomuraea</taxon>
    </lineage>
</organism>
<keyword evidence="1" id="KW-0732">Signal</keyword>
<reference evidence="2 3" key="1">
    <citation type="submission" date="2020-08" db="EMBL/GenBank/DDBJ databases">
        <title>Sequencing the genomes of 1000 actinobacteria strains.</title>
        <authorList>
            <person name="Klenk H.-P."/>
        </authorList>
    </citation>
    <scope>NUCLEOTIDE SEQUENCE [LARGE SCALE GENOMIC DNA]</scope>
    <source>
        <strain evidence="2 3">DSM 45507</strain>
    </source>
</reference>
<evidence type="ECO:0000256" key="1">
    <source>
        <dbReference type="SAM" id="SignalP"/>
    </source>
</evidence>
<evidence type="ECO:0000313" key="2">
    <source>
        <dbReference type="EMBL" id="MBB5777948.1"/>
    </source>
</evidence>
<sequence length="184" mass="18885">MGKLVAALAISAGTAVAGATSPALADNPPLIDVIDDVVPNASVLSDILPNVSVSPSVLCIPTAQNSNSAHGDRNRLDNNQTINCTQTAQQTSSPANALRDYEKVMGPSQTLPMGLSAVIVVMCPAGKVALGGGYAITGNFPPNTNIDEVIDAPTPANDGWQLQFLTTGSTQFQVVPFVTCARPS</sequence>
<name>A0A7W9G6B3_9ACTN</name>
<proteinExistence type="predicted"/>
<evidence type="ECO:0008006" key="4">
    <source>
        <dbReference type="Google" id="ProtNLM"/>
    </source>
</evidence>
<accession>A0A7W9G6B3</accession>
<feature type="chain" id="PRO_5031507738" description="Secreted protein" evidence="1">
    <location>
        <begin position="26"/>
        <end position="184"/>
    </location>
</feature>
<comment type="caution">
    <text evidence="2">The sequence shown here is derived from an EMBL/GenBank/DDBJ whole genome shotgun (WGS) entry which is preliminary data.</text>
</comment>
<dbReference type="AlphaFoldDB" id="A0A7W9G6B3"/>
<evidence type="ECO:0000313" key="3">
    <source>
        <dbReference type="Proteomes" id="UP000579153"/>
    </source>
</evidence>
<dbReference type="EMBL" id="JACHMB010000001">
    <property type="protein sequence ID" value="MBB5777948.1"/>
    <property type="molecule type" value="Genomic_DNA"/>
</dbReference>
<gene>
    <name evidence="2" type="ORF">HD596_004704</name>
</gene>